<comment type="caution">
    <text evidence="1">The sequence shown here is derived from an EMBL/GenBank/DDBJ whole genome shotgun (WGS) entry which is preliminary data.</text>
</comment>
<dbReference type="RefSeq" id="WP_200275353.1">
    <property type="nucleotide sequence ID" value="NZ_JAENII010000001.1"/>
</dbReference>
<reference evidence="1" key="1">
    <citation type="submission" date="2021-01" db="EMBL/GenBank/DDBJ databases">
        <title>Modified the classification status of verrucomicrobia.</title>
        <authorList>
            <person name="Feng X."/>
        </authorList>
    </citation>
    <scope>NUCLEOTIDE SEQUENCE</scope>
    <source>
        <strain evidence="1">KCTC 22201</strain>
    </source>
</reference>
<dbReference type="EMBL" id="JAENII010000001">
    <property type="protein sequence ID" value="MBK1825578.1"/>
    <property type="molecule type" value="Genomic_DNA"/>
</dbReference>
<organism evidence="1 2">
    <name type="scientific">Haloferula rosea</name>
    <dbReference type="NCBI Taxonomy" id="490093"/>
    <lineage>
        <taxon>Bacteria</taxon>
        <taxon>Pseudomonadati</taxon>
        <taxon>Verrucomicrobiota</taxon>
        <taxon>Verrucomicrobiia</taxon>
        <taxon>Verrucomicrobiales</taxon>
        <taxon>Verrucomicrobiaceae</taxon>
        <taxon>Haloferula</taxon>
    </lineage>
</organism>
<proteinExistence type="predicted"/>
<evidence type="ECO:0000313" key="2">
    <source>
        <dbReference type="Proteomes" id="UP000658278"/>
    </source>
</evidence>
<accession>A0A934R7W7</accession>
<name>A0A934R7W7_9BACT</name>
<dbReference type="AlphaFoldDB" id="A0A934R7W7"/>
<keyword evidence="2" id="KW-1185">Reference proteome</keyword>
<dbReference type="Proteomes" id="UP000658278">
    <property type="component" value="Unassembled WGS sequence"/>
</dbReference>
<gene>
    <name evidence="1" type="ORF">JIN81_00985</name>
</gene>
<protein>
    <submittedName>
        <fullName evidence="1">Uncharacterized protein</fullName>
    </submittedName>
</protein>
<evidence type="ECO:0000313" key="1">
    <source>
        <dbReference type="EMBL" id="MBK1825578.1"/>
    </source>
</evidence>
<sequence length="228" mass="24562">MRILSAIAVLFLAAPLHGQSENEDSRQVACRFLSFGGNAASPKSVQTKPLKGEGVNCPLPTSQLSPKITCAAYSNTIRFVTDGGKPAGVAKIPSSATAAILLFVPAPADKPDGAPWRVLVIEDSAKNFPDGGAFVANFHSGNIRFVLGEHRGALRPGGLKGYARPSERDTFNMAPVVFQFQQEDKWRIGNESALRFLPGMRYLILAYTDPTSKRPRIRTIQDLLPAAS</sequence>